<proteinExistence type="predicted"/>
<evidence type="ECO:0000313" key="2">
    <source>
        <dbReference type="EMBL" id="NUB43529.1"/>
    </source>
</evidence>
<feature type="chain" id="PRO_5036502146" description="MSP domain-containing protein" evidence="1">
    <location>
        <begin position="22"/>
        <end position="151"/>
    </location>
</feature>
<keyword evidence="1" id="KW-0732">Signal</keyword>
<feature type="signal peptide" evidence="1">
    <location>
        <begin position="1"/>
        <end position="21"/>
    </location>
</feature>
<evidence type="ECO:0000256" key="1">
    <source>
        <dbReference type="SAM" id="SignalP"/>
    </source>
</evidence>
<evidence type="ECO:0000313" key="3">
    <source>
        <dbReference type="Proteomes" id="UP000484076"/>
    </source>
</evidence>
<organism evidence="2 3">
    <name type="scientific">Fertoeibacter niger</name>
    <dbReference type="NCBI Taxonomy" id="2656921"/>
    <lineage>
        <taxon>Bacteria</taxon>
        <taxon>Pseudomonadati</taxon>
        <taxon>Pseudomonadota</taxon>
        <taxon>Alphaproteobacteria</taxon>
        <taxon>Rhodobacterales</taxon>
        <taxon>Paracoccaceae</taxon>
        <taxon>Fertoeibacter</taxon>
    </lineage>
</organism>
<sequence>MNRMTLLAALLATALPAAAFAQEAEEEENELGLAGLLSSNNREDMPGLTLSAGQPIAAGPITLKSGKYYTLEITADGSQELALSGPEFFRAIWLNEIVIEGIEIRPMAIDSLEFDEAGEAEVSFVAVKPGSYYLMIPGTTGDSQRVAITIE</sequence>
<protein>
    <recommendedName>
        <fullName evidence="4">MSP domain-containing protein</fullName>
    </recommendedName>
</protein>
<reference evidence="2" key="1">
    <citation type="submission" date="2020-05" db="EMBL/GenBank/DDBJ databases">
        <title>Fertoebacter nigrum gen. nov., sp. nov., a new member of the family Rhodobacteraceae.</title>
        <authorList>
            <person name="Szuroczki S."/>
            <person name="Abbaszade G."/>
            <person name="Buni D."/>
            <person name="Schumann P."/>
            <person name="Toth E."/>
        </authorList>
    </citation>
    <scope>NUCLEOTIDE SEQUENCE</scope>
    <source>
        <strain evidence="2">RG-N-1a</strain>
    </source>
</reference>
<name>A0A8X8GZS3_9RHOB</name>
<accession>A0A8X8GZS3</accession>
<evidence type="ECO:0008006" key="4">
    <source>
        <dbReference type="Google" id="ProtNLM"/>
    </source>
</evidence>
<dbReference type="RefSeq" id="WP_152824525.1">
    <property type="nucleotide sequence ID" value="NZ_WHUT02000002.1"/>
</dbReference>
<dbReference type="EMBL" id="WHUT02000002">
    <property type="protein sequence ID" value="NUB43529.1"/>
    <property type="molecule type" value="Genomic_DNA"/>
</dbReference>
<keyword evidence="3" id="KW-1185">Reference proteome</keyword>
<comment type="caution">
    <text evidence="2">The sequence shown here is derived from an EMBL/GenBank/DDBJ whole genome shotgun (WGS) entry which is preliminary data.</text>
</comment>
<gene>
    <name evidence="2" type="ORF">GEU84_003960</name>
</gene>
<dbReference type="Proteomes" id="UP000484076">
    <property type="component" value="Unassembled WGS sequence"/>
</dbReference>
<dbReference type="AlphaFoldDB" id="A0A8X8GZS3"/>